<keyword evidence="2" id="KW-1185">Reference proteome</keyword>
<dbReference type="EMBL" id="JAPDMQ010001041">
    <property type="protein sequence ID" value="KAK0519254.1"/>
    <property type="molecule type" value="Genomic_DNA"/>
</dbReference>
<name>A0AAN6JGU8_9BASI</name>
<evidence type="ECO:0000313" key="2">
    <source>
        <dbReference type="Proteomes" id="UP001176521"/>
    </source>
</evidence>
<reference evidence="1" key="1">
    <citation type="journal article" date="2023" name="PhytoFront">
        <title>Draft Genome Resources of Seven Strains of Tilletia horrida, Causal Agent of Kernel Smut of Rice.</title>
        <authorList>
            <person name="Khanal S."/>
            <person name="Antony Babu S."/>
            <person name="Zhou X.G."/>
        </authorList>
    </citation>
    <scope>NUCLEOTIDE SEQUENCE</scope>
    <source>
        <strain evidence="1">TX3</strain>
    </source>
</reference>
<proteinExistence type="predicted"/>
<dbReference type="AlphaFoldDB" id="A0AAN6JGU8"/>
<organism evidence="1 2">
    <name type="scientific">Tilletia horrida</name>
    <dbReference type="NCBI Taxonomy" id="155126"/>
    <lineage>
        <taxon>Eukaryota</taxon>
        <taxon>Fungi</taxon>
        <taxon>Dikarya</taxon>
        <taxon>Basidiomycota</taxon>
        <taxon>Ustilaginomycotina</taxon>
        <taxon>Exobasidiomycetes</taxon>
        <taxon>Tilletiales</taxon>
        <taxon>Tilletiaceae</taxon>
        <taxon>Tilletia</taxon>
    </lineage>
</organism>
<protein>
    <submittedName>
        <fullName evidence="1">Uncharacterized protein</fullName>
    </submittedName>
</protein>
<comment type="caution">
    <text evidence="1">The sequence shown here is derived from an EMBL/GenBank/DDBJ whole genome shotgun (WGS) entry which is preliminary data.</text>
</comment>
<dbReference type="Proteomes" id="UP001176521">
    <property type="component" value="Unassembled WGS sequence"/>
</dbReference>
<gene>
    <name evidence="1" type="ORF">OC842_007510</name>
</gene>
<evidence type="ECO:0000313" key="1">
    <source>
        <dbReference type="EMBL" id="KAK0519254.1"/>
    </source>
</evidence>
<sequence>MPSSIALRARRSSDWVWTTTGRHLRVIWPACSTLTRSGRSGRASSSRSSDAAEVNVRAIRFLAWEVQDEKRSLPDKVREYLLPFTIADNVVLCLAHGLSRTVVDGLAAAGAHVTMVNKDQFKVIRPSIIIDVTEVGGSVIPTDVEQDLARIDIQRANGRALRRARGGGL</sequence>
<accession>A0AAN6JGU8</accession>